<sequence>WTRRVGPSRTCSSSEPSPSPRTCSRLPGEARQRLGRPRAPLDAPETPSRCTGNHTRSCGQSFLPPMSGRH</sequence>
<feature type="non-terminal residue" evidence="2">
    <location>
        <position position="70"/>
    </location>
</feature>
<accession>A0A6J4QH75</accession>
<dbReference type="EMBL" id="CADCVC010000132">
    <property type="protein sequence ID" value="CAA9443113.1"/>
    <property type="molecule type" value="Genomic_DNA"/>
</dbReference>
<organism evidence="2">
    <name type="scientific">uncultured Rubrobacteraceae bacterium</name>
    <dbReference type="NCBI Taxonomy" id="349277"/>
    <lineage>
        <taxon>Bacteria</taxon>
        <taxon>Bacillati</taxon>
        <taxon>Actinomycetota</taxon>
        <taxon>Rubrobacteria</taxon>
        <taxon>Rubrobacterales</taxon>
        <taxon>Rubrobacteraceae</taxon>
        <taxon>environmental samples</taxon>
    </lineage>
</organism>
<feature type="non-terminal residue" evidence="2">
    <location>
        <position position="1"/>
    </location>
</feature>
<gene>
    <name evidence="2" type="ORF">AVDCRST_MAG80-1508</name>
</gene>
<feature type="compositionally biased region" description="Polar residues" evidence="1">
    <location>
        <begin position="48"/>
        <end position="60"/>
    </location>
</feature>
<dbReference type="AlphaFoldDB" id="A0A6J4QH75"/>
<feature type="compositionally biased region" description="Low complexity" evidence="1">
    <location>
        <begin position="7"/>
        <end position="25"/>
    </location>
</feature>
<protein>
    <submittedName>
        <fullName evidence="2">Uncharacterized protein</fullName>
    </submittedName>
</protein>
<proteinExistence type="predicted"/>
<feature type="region of interest" description="Disordered" evidence="1">
    <location>
        <begin position="1"/>
        <end position="70"/>
    </location>
</feature>
<evidence type="ECO:0000256" key="1">
    <source>
        <dbReference type="SAM" id="MobiDB-lite"/>
    </source>
</evidence>
<evidence type="ECO:0000313" key="2">
    <source>
        <dbReference type="EMBL" id="CAA9443113.1"/>
    </source>
</evidence>
<reference evidence="2" key="1">
    <citation type="submission" date="2020-02" db="EMBL/GenBank/DDBJ databases">
        <authorList>
            <person name="Meier V. D."/>
        </authorList>
    </citation>
    <scope>NUCLEOTIDE SEQUENCE</scope>
    <source>
        <strain evidence="2">AVDCRST_MAG80</strain>
    </source>
</reference>
<name>A0A6J4QH75_9ACTN</name>